<evidence type="ECO:0000256" key="1">
    <source>
        <dbReference type="SAM" id="Phobius"/>
    </source>
</evidence>
<reference evidence="2" key="1">
    <citation type="journal article" date="2021" name="Microorganisms">
        <title>The Ever-Expanding Pseudomonas Genus: Description of 43 New Species and Partition of the Pseudomonas putida Group.</title>
        <authorList>
            <person name="Girard L."/>
            <person name="Lood C."/>
            <person name="Hofte M."/>
            <person name="Vandamme P."/>
            <person name="Rokni-Zadeh H."/>
            <person name="van Noort V."/>
            <person name="Lavigne R."/>
            <person name="De Mot R."/>
        </authorList>
    </citation>
    <scope>NUCLEOTIDE SEQUENCE</scope>
    <source>
        <strain evidence="2">COW40</strain>
    </source>
</reference>
<gene>
    <name evidence="2" type="ORF">KSS94_10675</name>
</gene>
<keyword evidence="3" id="KW-1185">Reference proteome</keyword>
<dbReference type="EMBL" id="CP077076">
    <property type="protein sequence ID" value="QXH53542.1"/>
    <property type="molecule type" value="Genomic_DNA"/>
</dbReference>
<proteinExistence type="predicted"/>
<keyword evidence="1" id="KW-0812">Transmembrane</keyword>
<sequence>MQESLFYDLLAALMRVVCYPIGWLVLRLLTFGHYPRRGIWLSGSTPEVMTTMLGVVVLLVGVMALAGQFVVG</sequence>
<organism evidence="2 3">
    <name type="scientific">Pseudomonas fakonensis</name>
    <dbReference type="NCBI Taxonomy" id="2842355"/>
    <lineage>
        <taxon>Bacteria</taxon>
        <taxon>Pseudomonadati</taxon>
        <taxon>Pseudomonadota</taxon>
        <taxon>Gammaproteobacteria</taxon>
        <taxon>Pseudomonadales</taxon>
        <taxon>Pseudomonadaceae</taxon>
        <taxon>Pseudomonas</taxon>
    </lineage>
</organism>
<feature type="transmembrane region" description="Helical" evidence="1">
    <location>
        <begin position="50"/>
        <end position="71"/>
    </location>
</feature>
<name>A0ABX8NBZ6_9PSED</name>
<protein>
    <recommendedName>
        <fullName evidence="4">MAPEG family protein</fullName>
    </recommendedName>
</protein>
<keyword evidence="1" id="KW-0472">Membrane</keyword>
<feature type="transmembrane region" description="Helical" evidence="1">
    <location>
        <begin position="6"/>
        <end position="29"/>
    </location>
</feature>
<evidence type="ECO:0000313" key="2">
    <source>
        <dbReference type="EMBL" id="QXH53542.1"/>
    </source>
</evidence>
<evidence type="ECO:0008006" key="4">
    <source>
        <dbReference type="Google" id="ProtNLM"/>
    </source>
</evidence>
<dbReference type="Proteomes" id="UP001046350">
    <property type="component" value="Chromosome"/>
</dbReference>
<keyword evidence="1" id="KW-1133">Transmembrane helix</keyword>
<evidence type="ECO:0000313" key="3">
    <source>
        <dbReference type="Proteomes" id="UP001046350"/>
    </source>
</evidence>
<accession>A0ABX8NBZ6</accession>
<dbReference type="RefSeq" id="WP_217842941.1">
    <property type="nucleotide sequence ID" value="NZ_CP077076.1"/>
</dbReference>